<gene>
    <name evidence="1" type="ORF">PFY00_12610</name>
</gene>
<comment type="caution">
    <text evidence="1">The sequence shown here is derived from an EMBL/GenBank/DDBJ whole genome shotgun (WGS) entry which is preliminary data.</text>
</comment>
<dbReference type="EMBL" id="JAQIOY010000003">
    <property type="protein sequence ID" value="MDA7425572.1"/>
    <property type="molecule type" value="Genomic_DNA"/>
</dbReference>
<organism evidence="1 2">
    <name type="scientific">Thalassococcus lentus</name>
    <dbReference type="NCBI Taxonomy" id="1210524"/>
    <lineage>
        <taxon>Bacteria</taxon>
        <taxon>Pseudomonadati</taxon>
        <taxon>Pseudomonadota</taxon>
        <taxon>Alphaproteobacteria</taxon>
        <taxon>Rhodobacterales</taxon>
        <taxon>Roseobacteraceae</taxon>
        <taxon>Thalassococcus</taxon>
    </lineage>
</organism>
<evidence type="ECO:0000313" key="2">
    <source>
        <dbReference type="Proteomes" id="UP001210720"/>
    </source>
</evidence>
<evidence type="ECO:0000313" key="1">
    <source>
        <dbReference type="EMBL" id="MDA7425572.1"/>
    </source>
</evidence>
<name>A0ABT4XUD2_9RHOB</name>
<keyword evidence="2" id="KW-1185">Reference proteome</keyword>
<evidence type="ECO:0008006" key="3">
    <source>
        <dbReference type="Google" id="ProtNLM"/>
    </source>
</evidence>
<accession>A0ABT4XUD2</accession>
<sequence>MTHPFSETADRYVGVVAAWYGWRVIVCKDGIQWIIQRKRGGQRAWRNESFCVTLRALIRNLTSADAPPDAIETLRTLPENAAQFDLGAWREAKADLAIT</sequence>
<dbReference type="Proteomes" id="UP001210720">
    <property type="component" value="Unassembled WGS sequence"/>
</dbReference>
<reference evidence="1 2" key="1">
    <citation type="submission" date="2023-01" db="EMBL/GenBank/DDBJ databases">
        <title>Thalassococcus onchidii sp. nov., isolated from a marine invertebrate from the South China Sea.</title>
        <authorList>
            <person name="Xu S."/>
            <person name="Liu Z."/>
            <person name="Xu Y."/>
        </authorList>
    </citation>
    <scope>NUCLEOTIDE SEQUENCE [LARGE SCALE GENOMIC DNA]</scope>
    <source>
        <strain evidence="1 2">KCTC 32084</strain>
    </source>
</reference>
<protein>
    <recommendedName>
        <fullName evidence="3">Transposase</fullName>
    </recommendedName>
</protein>
<dbReference type="RefSeq" id="WP_271432904.1">
    <property type="nucleotide sequence ID" value="NZ_JAQIOY010000003.1"/>
</dbReference>
<proteinExistence type="predicted"/>